<evidence type="ECO:0000256" key="6">
    <source>
        <dbReference type="ARBA" id="ARBA00022764"/>
    </source>
</evidence>
<comment type="similarity">
    <text evidence="3">Belongs to the AlgF family.</text>
</comment>
<evidence type="ECO:0000256" key="1">
    <source>
        <dbReference type="ARBA" id="ARBA00004418"/>
    </source>
</evidence>
<gene>
    <name evidence="8" type="ORF">HA482_29865</name>
</gene>
<sequence length="275" mass="29044">MDPPLTNSVCHAWYDTIGADFRGMSDMLCSQPSSAPTDPMMAPIPDFSGCRRDLLACLGALIVALSGIAASQTHAQDIGRLYAAKPPPGYAFVRVVVMVEGDMPRVQIDARDLPIGERATASSYRAVPGGRALNLTVDGSTISGPIAPRPDAYLTLAIAKTGAAWSAHAIDEGQSAGDGLKARLRFFNLVSGCTATLKLSDGPTIFDQAPFESVQARTINPVTAKLEGSCGEGGAAQMILPQLRAGDSYSIFLRKGADRLSLAGQQDETETFRER</sequence>
<comment type="pathway">
    <text evidence="2">Glycan biosynthesis; alginate biosynthesis.</text>
</comment>
<evidence type="ECO:0000256" key="4">
    <source>
        <dbReference type="ARBA" id="ARBA00013964"/>
    </source>
</evidence>
<dbReference type="Proteomes" id="UP000639516">
    <property type="component" value="Unassembled WGS sequence"/>
</dbReference>
<keyword evidence="5" id="KW-0732">Signal</keyword>
<proteinExistence type="inferred from homology"/>
<name>A0ABR7UEB0_9BRAD</name>
<protein>
    <recommendedName>
        <fullName evidence="4">Alginate biosynthesis protein AlgF</fullName>
    </recommendedName>
</protein>
<reference evidence="8 9" key="1">
    <citation type="journal article" date="2020" name="Arch. Microbiol.">
        <title>Bradyrhizobium campsiandrae sp. nov., a nitrogen-fixing bacterial strain isolated from a native leguminous tree from the Amazon adapted to flooded conditions.</title>
        <authorList>
            <person name="Cabral Michel D."/>
            <person name="Martins da Costa E."/>
            <person name="Azarias Guimaraes A."/>
            <person name="Soares de Carvalho T."/>
            <person name="Santos de Castro Caputo P."/>
            <person name="Willems A."/>
            <person name="de Souza Moreira F.M."/>
        </authorList>
    </citation>
    <scope>NUCLEOTIDE SEQUENCE [LARGE SCALE GENOMIC DNA]</scope>
    <source>
        <strain evidence="9">INPA 384B</strain>
    </source>
</reference>
<dbReference type="RefSeq" id="WP_188099905.1">
    <property type="nucleotide sequence ID" value="NZ_JAANIH010000015.1"/>
</dbReference>
<keyword evidence="7" id="KW-0016">Alginate biosynthesis</keyword>
<dbReference type="EMBL" id="JAATTO010000050">
    <property type="protein sequence ID" value="MBC9982419.1"/>
    <property type="molecule type" value="Genomic_DNA"/>
</dbReference>
<evidence type="ECO:0000256" key="7">
    <source>
        <dbReference type="ARBA" id="ARBA00022841"/>
    </source>
</evidence>
<organism evidence="8 9">
    <name type="scientific">Bradyrhizobium campsiandrae</name>
    <dbReference type="NCBI Taxonomy" id="1729892"/>
    <lineage>
        <taxon>Bacteria</taxon>
        <taxon>Pseudomonadati</taxon>
        <taxon>Pseudomonadota</taxon>
        <taxon>Alphaproteobacteria</taxon>
        <taxon>Hyphomicrobiales</taxon>
        <taxon>Nitrobacteraceae</taxon>
        <taxon>Bradyrhizobium</taxon>
    </lineage>
</organism>
<dbReference type="InterPro" id="IPR035422">
    <property type="entry name" value="AlgF"/>
</dbReference>
<evidence type="ECO:0000313" key="9">
    <source>
        <dbReference type="Proteomes" id="UP000639516"/>
    </source>
</evidence>
<evidence type="ECO:0000256" key="5">
    <source>
        <dbReference type="ARBA" id="ARBA00022729"/>
    </source>
</evidence>
<keyword evidence="9" id="KW-1185">Reference proteome</keyword>
<accession>A0ABR7UEB0</accession>
<evidence type="ECO:0000256" key="3">
    <source>
        <dbReference type="ARBA" id="ARBA00010033"/>
    </source>
</evidence>
<comment type="subcellular location">
    <subcellularLocation>
        <location evidence="1">Periplasm</location>
    </subcellularLocation>
</comment>
<evidence type="ECO:0000256" key="2">
    <source>
        <dbReference type="ARBA" id="ARBA00005182"/>
    </source>
</evidence>
<keyword evidence="6" id="KW-0574">Periplasm</keyword>
<comment type="caution">
    <text evidence="8">The sequence shown here is derived from an EMBL/GenBank/DDBJ whole genome shotgun (WGS) entry which is preliminary data.</text>
</comment>
<dbReference type="Pfam" id="PF11182">
    <property type="entry name" value="AlgF"/>
    <property type="match status" value="1"/>
</dbReference>
<evidence type="ECO:0000313" key="8">
    <source>
        <dbReference type="EMBL" id="MBC9982419.1"/>
    </source>
</evidence>